<keyword evidence="4" id="KW-1185">Reference proteome</keyword>
<feature type="transmembrane region" description="Helical" evidence="1">
    <location>
        <begin position="544"/>
        <end position="568"/>
    </location>
</feature>
<protein>
    <submittedName>
        <fullName evidence="3">Meckelin</fullName>
    </submittedName>
</protein>
<dbReference type="PANTHER" id="PTHR21274:SF0">
    <property type="entry name" value="MECKELIN"/>
    <property type="match status" value="1"/>
</dbReference>
<accession>A0A226EQB0</accession>
<dbReference type="Pfam" id="PF09773">
    <property type="entry name" value="Meckelin"/>
    <property type="match status" value="1"/>
</dbReference>
<organism evidence="3 4">
    <name type="scientific">Folsomia candida</name>
    <name type="common">Springtail</name>
    <dbReference type="NCBI Taxonomy" id="158441"/>
    <lineage>
        <taxon>Eukaryota</taxon>
        <taxon>Metazoa</taxon>
        <taxon>Ecdysozoa</taxon>
        <taxon>Arthropoda</taxon>
        <taxon>Hexapoda</taxon>
        <taxon>Collembola</taxon>
        <taxon>Entomobryomorpha</taxon>
        <taxon>Isotomoidea</taxon>
        <taxon>Isotomidae</taxon>
        <taxon>Proisotominae</taxon>
        <taxon>Folsomia</taxon>
    </lineage>
</organism>
<proteinExistence type="predicted"/>
<feature type="transmembrane region" description="Helical" evidence="1">
    <location>
        <begin position="720"/>
        <end position="740"/>
    </location>
</feature>
<sequence>MGKMTFFGGAVFGGVCSLTLLLLVFCSRSPVAGEVGDDLSIKFEEPSRCNLSLNETFSWSSLGCVKCQWEAENSPDYCQCPSGTVWQRTAKRCTKCPDNEMLYDAKHCLECGTANPFSLTLGGCSPCPAGHIEVAYSPDGSPLRRLECTKCGVGFHPSTSQRRCVPCHPSFASGENENGTCRCSEVSHSEFGGVCFTQQELDDPLFDAKSAYKIEYDGFKGQRNQTACQMLGNMCTLNLHTYGEDWTACRLYRIVGRLTPLPNHIPKIYYSEVEAPSVLIRSSTIPHTHDMRYDQSSSDVNITLSKFSFKGQFLGLAAIDDVIPCREPKKVLQIGRKFGTNFKAKCEMNLKDIWDQFNGNTIFLDPYVSYEEVKGKNKQIQLYPVPIKTLNFKRNGIKVNTMDDQYQWQFVRRFFIIDTVGSVEPSSGGDPSTETKIPKNIRYLKSIHISVQLQNSKDAGKIYVPLLTMGYADATQEEFIRNDVITFDYSVNYFMDMSRSIEDVKISIGVLSALAVLWSAIQAWSWNRRNGQLEIDLTTISNLLITACGNLADIFFIVCFATTTFWFVFFKEQVAVHVLLPDMYQERLVRDLIISAFALKIVAIIELIRKQSNIDIFFVDWERPKVTSTVQPKPMESENKPDKLGTGLNSDESVSIWRTYFIANEWNEIQTTRKVHMATQIIATIFFLEVLGFKFWGLHWPNDSVKPDVDVQKYVPFSTSARFVVGTVVFGLIGILQCLYRIGFYERYIKNEIQDFVDLCTMGNISVFILAARQHGYYIHGRSVHGFADTDMQTMIEQLSREEEDLCGRRGLLPQTDQQTFLISVPGVFRSVYSQVLQPLYASSSASSTLFTKNRQLGGSKTATSVGGGVGVKPSSNMLNLSIHAYNSMNRFLTAFLEHALSDLDYDINNKTFFEGLLDMEFNEVGSDRAVFYTDDGHSFDSVLFYGHERTLFLGELYTFIFVDIISHNFVLAGVVVFLVDLMLKAIRNFMGKRNLARKTLIDSRFLI</sequence>
<feature type="transmembrane region" description="Helical" evidence="1">
    <location>
        <begin position="506"/>
        <end position="524"/>
    </location>
</feature>
<feature type="transmembrane region" description="Helical" evidence="1">
    <location>
        <begin position="681"/>
        <end position="700"/>
    </location>
</feature>
<feature type="transmembrane region" description="Helical" evidence="1">
    <location>
        <begin position="588"/>
        <end position="608"/>
    </location>
</feature>
<dbReference type="OMA" id="FDLESWM"/>
<dbReference type="GO" id="GO:0060271">
    <property type="term" value="P:cilium assembly"/>
    <property type="evidence" value="ECO:0007669"/>
    <property type="project" value="InterPro"/>
</dbReference>
<keyword evidence="1" id="KW-0812">Transmembrane</keyword>
<evidence type="ECO:0000313" key="3">
    <source>
        <dbReference type="EMBL" id="OXA59378.1"/>
    </source>
</evidence>
<dbReference type="InterPro" id="IPR009030">
    <property type="entry name" value="Growth_fac_rcpt_cys_sf"/>
</dbReference>
<dbReference type="STRING" id="158441.A0A226EQB0"/>
<dbReference type="InterPro" id="IPR019170">
    <property type="entry name" value="Meckelin"/>
</dbReference>
<feature type="signal peptide" evidence="2">
    <location>
        <begin position="1"/>
        <end position="33"/>
    </location>
</feature>
<evidence type="ECO:0000256" key="2">
    <source>
        <dbReference type="SAM" id="SignalP"/>
    </source>
</evidence>
<comment type="caution">
    <text evidence="3">The sequence shown here is derived from an EMBL/GenBank/DDBJ whole genome shotgun (WGS) entry which is preliminary data.</text>
</comment>
<evidence type="ECO:0000313" key="4">
    <source>
        <dbReference type="Proteomes" id="UP000198287"/>
    </source>
</evidence>
<reference evidence="3 4" key="1">
    <citation type="submission" date="2015-12" db="EMBL/GenBank/DDBJ databases">
        <title>The genome of Folsomia candida.</title>
        <authorList>
            <person name="Faddeeva A."/>
            <person name="Derks M.F."/>
            <person name="Anvar Y."/>
            <person name="Smit S."/>
            <person name="Van Straalen N."/>
            <person name="Roelofs D."/>
        </authorList>
    </citation>
    <scope>NUCLEOTIDE SEQUENCE [LARGE SCALE GENOMIC DNA]</scope>
    <source>
        <strain evidence="3 4">VU population</strain>
        <tissue evidence="3">Whole body</tissue>
    </source>
</reference>
<keyword evidence="1" id="KW-0472">Membrane</keyword>
<name>A0A226EQB0_FOLCA</name>
<gene>
    <name evidence="3" type="ORF">Fcan01_06166</name>
</gene>
<dbReference type="PANTHER" id="PTHR21274">
    <property type="entry name" value="MECKELIN"/>
    <property type="match status" value="1"/>
</dbReference>
<keyword evidence="2" id="KW-0732">Signal</keyword>
<dbReference type="SUPFAM" id="SSF57184">
    <property type="entry name" value="Growth factor receptor domain"/>
    <property type="match status" value="1"/>
</dbReference>
<dbReference type="EMBL" id="LNIX01000002">
    <property type="protein sequence ID" value="OXA59378.1"/>
    <property type="molecule type" value="Genomic_DNA"/>
</dbReference>
<dbReference type="AlphaFoldDB" id="A0A226EQB0"/>
<dbReference type="OrthoDB" id="419138at2759"/>
<feature type="chain" id="PRO_5012759376" evidence="2">
    <location>
        <begin position="34"/>
        <end position="1008"/>
    </location>
</feature>
<keyword evidence="1" id="KW-1133">Transmembrane helix</keyword>
<evidence type="ECO:0000256" key="1">
    <source>
        <dbReference type="SAM" id="Phobius"/>
    </source>
</evidence>
<dbReference type="GO" id="GO:0036038">
    <property type="term" value="C:MKS complex"/>
    <property type="evidence" value="ECO:0007669"/>
    <property type="project" value="InterPro"/>
</dbReference>
<feature type="transmembrane region" description="Helical" evidence="1">
    <location>
        <begin position="957"/>
        <end position="980"/>
    </location>
</feature>
<dbReference type="Proteomes" id="UP000198287">
    <property type="component" value="Unassembled WGS sequence"/>
</dbReference>